<evidence type="ECO:0000313" key="3">
    <source>
        <dbReference type="Proteomes" id="UP000095767"/>
    </source>
</evidence>
<evidence type="ECO:0000313" key="2">
    <source>
        <dbReference type="EMBL" id="OEL30155.1"/>
    </source>
</evidence>
<name>A0A1E5VYG3_9POAL</name>
<dbReference type="NCBIfam" id="TIGR01640">
    <property type="entry name" value="F_box_assoc_1"/>
    <property type="match status" value="1"/>
</dbReference>
<sequence length="261" mass="29396">MIGTCNDLLCVQRGSGSIAVLNVVARAMQDSDPPPTGLSSLHESTYSFGSHPATGVYKTVHVPCRQSAELDAVHVLTVEDGSEWREVPAPAGSGCRLRFGLVSILVVTYWVTKDAGRIMSFDLKDESFALLEWQPMPVLLWMDDDHTCRLTDVPGRLGLVVWRPRHEHMRAETEVWVLEGEREEERAWVRSFTVLAQGEKKCQEIALPHVVHGKHVLITCREPRDGRLWLTYDSLGPPDVRLRRDQRASSRVDARRAPRLT</sequence>
<accession>A0A1E5VYG3</accession>
<evidence type="ECO:0000259" key="1">
    <source>
        <dbReference type="Pfam" id="PF08268"/>
    </source>
</evidence>
<dbReference type="Proteomes" id="UP000095767">
    <property type="component" value="Unassembled WGS sequence"/>
</dbReference>
<dbReference type="AlphaFoldDB" id="A0A1E5VYG3"/>
<dbReference type="OrthoDB" id="693579at2759"/>
<feature type="domain" description="F-box associated beta-propeller type 3" evidence="1">
    <location>
        <begin position="8"/>
        <end position="213"/>
    </location>
</feature>
<comment type="caution">
    <text evidence="2">The sequence shown here is derived from an EMBL/GenBank/DDBJ whole genome shotgun (WGS) entry which is preliminary data.</text>
</comment>
<protein>
    <recommendedName>
        <fullName evidence="1">F-box associated beta-propeller type 3 domain-containing protein</fullName>
    </recommendedName>
</protein>
<reference evidence="2 3" key="1">
    <citation type="submission" date="2016-09" db="EMBL/GenBank/DDBJ databases">
        <title>The draft genome of Dichanthelium oligosanthes: A C3 panicoid grass species.</title>
        <authorList>
            <person name="Studer A.J."/>
            <person name="Schnable J.C."/>
            <person name="Brutnell T.P."/>
        </authorList>
    </citation>
    <scope>NUCLEOTIDE SEQUENCE [LARGE SCALE GENOMIC DNA]</scope>
    <source>
        <strain evidence="3">cv. Kellogg 1175</strain>
        <tissue evidence="2">Leaf</tissue>
    </source>
</reference>
<dbReference type="Pfam" id="PF08268">
    <property type="entry name" value="FBA_3"/>
    <property type="match status" value="1"/>
</dbReference>
<proteinExistence type="predicted"/>
<dbReference type="EMBL" id="LWDX02026202">
    <property type="protein sequence ID" value="OEL30155.1"/>
    <property type="molecule type" value="Genomic_DNA"/>
</dbReference>
<organism evidence="2 3">
    <name type="scientific">Dichanthelium oligosanthes</name>
    <dbReference type="NCBI Taxonomy" id="888268"/>
    <lineage>
        <taxon>Eukaryota</taxon>
        <taxon>Viridiplantae</taxon>
        <taxon>Streptophyta</taxon>
        <taxon>Embryophyta</taxon>
        <taxon>Tracheophyta</taxon>
        <taxon>Spermatophyta</taxon>
        <taxon>Magnoliopsida</taxon>
        <taxon>Liliopsida</taxon>
        <taxon>Poales</taxon>
        <taxon>Poaceae</taxon>
        <taxon>PACMAD clade</taxon>
        <taxon>Panicoideae</taxon>
        <taxon>Panicodae</taxon>
        <taxon>Paniceae</taxon>
        <taxon>Dichantheliinae</taxon>
        <taxon>Dichanthelium</taxon>
    </lineage>
</organism>
<gene>
    <name evidence="2" type="ORF">BAE44_0008830</name>
</gene>
<keyword evidence="3" id="KW-1185">Reference proteome</keyword>
<dbReference type="PANTHER" id="PTHR31111:SF133">
    <property type="entry name" value="OS07G0196600 PROTEIN"/>
    <property type="match status" value="1"/>
</dbReference>
<dbReference type="InterPro" id="IPR013187">
    <property type="entry name" value="F-box-assoc_dom_typ3"/>
</dbReference>
<dbReference type="PANTHER" id="PTHR31111">
    <property type="entry name" value="BNAA05G37150D PROTEIN-RELATED"/>
    <property type="match status" value="1"/>
</dbReference>
<dbReference type="InterPro" id="IPR017451">
    <property type="entry name" value="F-box-assoc_interact_dom"/>
</dbReference>